<dbReference type="SUPFAM" id="SSF50494">
    <property type="entry name" value="Trypsin-like serine proteases"/>
    <property type="match status" value="1"/>
</dbReference>
<protein>
    <recommendedName>
        <fullName evidence="4">PDZ domain-containing protein</fullName>
    </recommendedName>
</protein>
<dbReference type="Pfam" id="PF13365">
    <property type="entry name" value="Trypsin_2"/>
    <property type="match status" value="1"/>
</dbReference>
<dbReference type="RefSeq" id="WP_027098513.1">
    <property type="nucleotide sequence ID" value="NZ_CABJAZ010000006.1"/>
</dbReference>
<keyword evidence="3" id="KW-0812">Transmembrane</keyword>
<evidence type="ECO:0000313" key="5">
    <source>
        <dbReference type="EMBL" id="OBY10252.1"/>
    </source>
</evidence>
<evidence type="ECO:0000259" key="4">
    <source>
        <dbReference type="PROSITE" id="PS50106"/>
    </source>
</evidence>
<dbReference type="Pfam" id="PF17820">
    <property type="entry name" value="PDZ_6"/>
    <property type="match status" value="1"/>
</dbReference>
<dbReference type="Gene3D" id="2.40.10.120">
    <property type="match status" value="1"/>
</dbReference>
<dbReference type="GO" id="GO:0006508">
    <property type="term" value="P:proteolysis"/>
    <property type="evidence" value="ECO:0007669"/>
    <property type="project" value="UniProtKB-KW"/>
</dbReference>
<organism evidence="5 6">
    <name type="scientific">Clostridium paraputrificum</name>
    <dbReference type="NCBI Taxonomy" id="29363"/>
    <lineage>
        <taxon>Bacteria</taxon>
        <taxon>Bacillati</taxon>
        <taxon>Bacillota</taxon>
        <taxon>Clostridia</taxon>
        <taxon>Eubacteriales</taxon>
        <taxon>Clostridiaceae</taxon>
        <taxon>Clostridium</taxon>
    </lineage>
</organism>
<dbReference type="InterPro" id="IPR036034">
    <property type="entry name" value="PDZ_sf"/>
</dbReference>
<feature type="transmembrane region" description="Helical" evidence="3">
    <location>
        <begin position="30"/>
        <end position="53"/>
    </location>
</feature>
<dbReference type="AlphaFoldDB" id="A0A174HA27"/>
<feature type="domain" description="PDZ" evidence="4">
    <location>
        <begin position="293"/>
        <end position="336"/>
    </location>
</feature>
<name>A0A174HA27_9CLOT</name>
<proteinExistence type="predicted"/>
<dbReference type="OrthoDB" id="9758917at2"/>
<dbReference type="SUPFAM" id="SSF50156">
    <property type="entry name" value="PDZ domain-like"/>
    <property type="match status" value="1"/>
</dbReference>
<evidence type="ECO:0000313" key="6">
    <source>
        <dbReference type="Proteomes" id="UP000092714"/>
    </source>
</evidence>
<dbReference type="EMBL" id="MAPZ01000024">
    <property type="protein sequence ID" value="OBY10252.1"/>
    <property type="molecule type" value="Genomic_DNA"/>
</dbReference>
<evidence type="ECO:0000256" key="2">
    <source>
        <dbReference type="ARBA" id="ARBA00022801"/>
    </source>
</evidence>
<keyword evidence="6" id="KW-1185">Reference proteome</keyword>
<dbReference type="InterPro" id="IPR051201">
    <property type="entry name" value="Chloro_Bact_Ser_Proteases"/>
</dbReference>
<dbReference type="InterPro" id="IPR009003">
    <property type="entry name" value="Peptidase_S1_PA"/>
</dbReference>
<comment type="caution">
    <text evidence="5">The sequence shown here is derived from an EMBL/GenBank/DDBJ whole genome shotgun (WGS) entry which is preliminary data.</text>
</comment>
<keyword evidence="3" id="KW-0472">Membrane</keyword>
<dbReference type="PROSITE" id="PS50106">
    <property type="entry name" value="PDZ"/>
    <property type="match status" value="1"/>
</dbReference>
<dbReference type="PANTHER" id="PTHR43343">
    <property type="entry name" value="PEPTIDASE S12"/>
    <property type="match status" value="1"/>
</dbReference>
<keyword evidence="3" id="KW-1133">Transmembrane helix</keyword>
<accession>A0A174HA27</accession>
<sequence length="372" mass="41092">MSDEENGNRSQENESQIYFRKRVRYFRIKNIVIIICFILIAAISGAISAKVIIQKSFSKENVLNSTTQNYGINKDSLQKSFSEAIEKVSYSMVSISNEESKLSYNTYEEENVTGIAIRKEGYIITSYARVKNFKDIYVNVTAPGIKPTKGDLVAYDKTADIALIKIDYDNLVPIEIEECNNYKEGEFIVSIGNAMSDSYVGISLPGVITSTNDKVKDDKGNVYSIVQTNTVINKFNDGGVICNMNGKLIAMNSKFIDNKFGEDDLSFAISGNEVSHIVERLIENTDILGINRGIALSEKQENVKGVYVATVKAGGIADKAGITPTDIIININGVEVDKPEDIYKLVKDKDPGDIVKGTILHDGIKTNIELVM</sequence>
<gene>
    <name evidence="5" type="ORF">CP373A1_12175</name>
</gene>
<dbReference type="GeneID" id="42776338"/>
<dbReference type="eggNOG" id="COG0265">
    <property type="taxonomic scope" value="Bacteria"/>
</dbReference>
<keyword evidence="2" id="KW-0378">Hydrolase</keyword>
<dbReference type="SMART" id="SM00228">
    <property type="entry name" value="PDZ"/>
    <property type="match status" value="1"/>
</dbReference>
<dbReference type="InterPro" id="IPR041489">
    <property type="entry name" value="PDZ_6"/>
</dbReference>
<dbReference type="Proteomes" id="UP000092714">
    <property type="component" value="Unassembled WGS sequence"/>
</dbReference>
<dbReference type="PANTHER" id="PTHR43343:SF3">
    <property type="entry name" value="PROTEASE DO-LIKE 8, CHLOROPLASTIC"/>
    <property type="match status" value="1"/>
</dbReference>
<evidence type="ECO:0000256" key="3">
    <source>
        <dbReference type="SAM" id="Phobius"/>
    </source>
</evidence>
<reference evidence="5 6" key="1">
    <citation type="submission" date="2016-06" db="EMBL/GenBank/DDBJ databases">
        <authorList>
            <person name="Kjaerup R.B."/>
            <person name="Dalgaard T.S."/>
            <person name="Juul-Madsen H.R."/>
        </authorList>
    </citation>
    <scope>NUCLEOTIDE SEQUENCE [LARGE SCALE GENOMIC DNA]</scope>
    <source>
        <strain evidence="5 6">373-A1</strain>
    </source>
</reference>
<keyword evidence="1" id="KW-0645">Protease</keyword>
<dbReference type="GO" id="GO:0004252">
    <property type="term" value="F:serine-type endopeptidase activity"/>
    <property type="evidence" value="ECO:0007669"/>
    <property type="project" value="InterPro"/>
</dbReference>
<dbReference type="Gene3D" id="2.30.42.10">
    <property type="match status" value="1"/>
</dbReference>
<evidence type="ECO:0000256" key="1">
    <source>
        <dbReference type="ARBA" id="ARBA00022670"/>
    </source>
</evidence>
<dbReference type="InterPro" id="IPR001478">
    <property type="entry name" value="PDZ"/>
</dbReference>
<dbReference type="InterPro" id="IPR001940">
    <property type="entry name" value="Peptidase_S1C"/>
</dbReference>
<dbReference type="PRINTS" id="PR00834">
    <property type="entry name" value="PROTEASES2C"/>
</dbReference>